<keyword evidence="3" id="KW-1015">Disulfide bond</keyword>
<name>A0A090L0U6_STRRB</name>
<dbReference type="AlphaFoldDB" id="A0A090L0U6"/>
<dbReference type="PANTHER" id="PTHR23259:SF70">
    <property type="entry name" value="ACCESSORY GLAND PROTEIN ACP62F-RELATED"/>
    <property type="match status" value="1"/>
</dbReference>
<feature type="domain" description="TIL" evidence="4">
    <location>
        <begin position="352"/>
        <end position="408"/>
    </location>
</feature>
<dbReference type="Pfam" id="PF01826">
    <property type="entry name" value="TIL"/>
    <property type="match status" value="7"/>
</dbReference>
<evidence type="ECO:0000259" key="4">
    <source>
        <dbReference type="Pfam" id="PF01826"/>
    </source>
</evidence>
<dbReference type="InterPro" id="IPR002919">
    <property type="entry name" value="TIL_dom"/>
</dbReference>
<dbReference type="SUPFAM" id="SSF57567">
    <property type="entry name" value="Serine protease inhibitors"/>
    <property type="match status" value="7"/>
</dbReference>
<accession>A0A090L0U6</accession>
<feature type="non-terminal residue" evidence="5">
    <location>
        <position position="1"/>
    </location>
</feature>
<dbReference type="GO" id="GO:0004867">
    <property type="term" value="F:serine-type endopeptidase inhibitor activity"/>
    <property type="evidence" value="ECO:0007669"/>
    <property type="project" value="UniProtKB-KW"/>
</dbReference>
<dbReference type="OrthoDB" id="5787437at2759"/>
<dbReference type="CDD" id="cd19941">
    <property type="entry name" value="TIL"/>
    <property type="match status" value="7"/>
</dbReference>
<dbReference type="Gene3D" id="2.10.25.10">
    <property type="entry name" value="Laminin"/>
    <property type="match status" value="7"/>
</dbReference>
<feature type="domain" description="TIL" evidence="4">
    <location>
        <begin position="414"/>
        <end position="458"/>
    </location>
</feature>
<feature type="domain" description="TIL" evidence="4">
    <location>
        <begin position="74"/>
        <end position="130"/>
    </location>
</feature>
<keyword evidence="2" id="KW-0722">Serine protease inhibitor</keyword>
<organism evidence="5">
    <name type="scientific">Strongyloides ratti</name>
    <name type="common">Parasitic roundworm</name>
    <dbReference type="NCBI Taxonomy" id="34506"/>
    <lineage>
        <taxon>Eukaryota</taxon>
        <taxon>Metazoa</taxon>
        <taxon>Ecdysozoa</taxon>
        <taxon>Nematoda</taxon>
        <taxon>Chromadorea</taxon>
        <taxon>Rhabditida</taxon>
        <taxon>Tylenchina</taxon>
        <taxon>Panagrolaimomorpha</taxon>
        <taxon>Strongyloidoidea</taxon>
        <taxon>Strongyloididae</taxon>
        <taxon>Strongyloides</taxon>
    </lineage>
</organism>
<reference evidence="5" key="1">
    <citation type="submission" date="2014-09" db="EMBL/GenBank/DDBJ databases">
        <authorList>
            <person name="Aslett A.Martin."/>
        </authorList>
    </citation>
    <scope>NUCLEOTIDE SEQUENCE</scope>
    <source>
        <strain evidence="5">ED321 Heterogonic</strain>
    </source>
</reference>
<proteinExistence type="predicted"/>
<dbReference type="CTD" id="36374078"/>
<keyword evidence="1" id="KW-0646">Protease inhibitor</keyword>
<feature type="domain" description="TIL" evidence="4">
    <location>
        <begin position="3"/>
        <end position="59"/>
    </location>
</feature>
<dbReference type="WormBase" id="SRAE_0000082200">
    <property type="protein sequence ID" value="SRP05415"/>
    <property type="gene ID" value="WBGene00256582"/>
</dbReference>
<feature type="non-terminal residue" evidence="5">
    <location>
        <position position="459"/>
    </location>
</feature>
<dbReference type="GeneID" id="36374078"/>
<feature type="domain" description="TIL" evidence="4">
    <location>
        <begin position="218"/>
        <end position="274"/>
    </location>
</feature>
<protein>
    <submittedName>
        <fullName evidence="5">Trypsin Inhibitor-like, cysteine rich domain-containing protein</fullName>
    </submittedName>
</protein>
<feature type="domain" description="TIL" evidence="4">
    <location>
        <begin position="290"/>
        <end position="346"/>
    </location>
</feature>
<dbReference type="PANTHER" id="PTHR23259">
    <property type="entry name" value="RIDDLE"/>
    <property type="match status" value="1"/>
</dbReference>
<sequence>ITCPPNMVFSTCTSACPPKCSIENGKPQPCILMCRPAGCECRAPFALNDQGDCIPQKECPTYKTTTTKPAPISCPKNMVYRECTSGCPPKCSENDEDYKPCFLMCYPPGCECEEPFALNDKGECIPREECPQYNATTTRKPAPISCPKNMVYNNCPSPCQPKCDDIDPGFVICPKKCLKPGCECRDPFLLNDKGECVTIEECPGYVGTPTTSPAPISCPANMVYVTCRSACPPKCSVENGKLQPCIKICRSPGCECQEPFALNDQGECIPREECPTNNTTTTTSPAPISCPANMVYTTCRSACPPRCAIENGVPQPCVYKCLSPGCECRAPFAFNDKGECIPRRECPIIPKCPKNMFYSTCTSSCPPRCSIANGKPQPCVFKCNAPGCECLPPFALNDEGECIPRSKCPVTPTCPGNMVYSTCTSSCPPRCSIENGKPQPCVFKCNAPGCECLPPFALD</sequence>
<dbReference type="EMBL" id="LN609496">
    <property type="protein sequence ID" value="CEF61712.1"/>
    <property type="molecule type" value="Genomic_DNA"/>
</dbReference>
<evidence type="ECO:0000256" key="1">
    <source>
        <dbReference type="ARBA" id="ARBA00022690"/>
    </source>
</evidence>
<dbReference type="InterPro" id="IPR051368">
    <property type="entry name" value="SerProtInhib-TIL_Domain"/>
</dbReference>
<gene>
    <name evidence="5 6" type="ORF">SRAE_0000082200</name>
</gene>
<feature type="domain" description="TIL" evidence="4">
    <location>
        <begin position="146"/>
        <end position="202"/>
    </location>
</feature>
<evidence type="ECO:0000256" key="3">
    <source>
        <dbReference type="ARBA" id="ARBA00023157"/>
    </source>
</evidence>
<dbReference type="OMA" id="REDQCPT"/>
<evidence type="ECO:0000313" key="5">
    <source>
        <dbReference type="EMBL" id="CEF61712.1"/>
    </source>
</evidence>
<dbReference type="InterPro" id="IPR036084">
    <property type="entry name" value="Ser_inhib-like_sf"/>
</dbReference>
<evidence type="ECO:0000256" key="2">
    <source>
        <dbReference type="ARBA" id="ARBA00022900"/>
    </source>
</evidence>
<evidence type="ECO:0000313" key="6">
    <source>
        <dbReference type="WormBase" id="SRAE_0000082200"/>
    </source>
</evidence>
<dbReference type="RefSeq" id="XP_024500919.1">
    <property type="nucleotide sequence ID" value="XM_024646775.1"/>
</dbReference>